<sequence>MSQNTQNVVIEYISLPGTSQQNTDTSDRKWSSDESRVIIDLYAKYKEKVGRCEIKNLKILWQRIATDLNQMGLNVTQNNCLIRWRVLKRGYKKFKDNPSQTGRGRKFFEFEKEMNEVFRSRRNIISELLLEVDTHHEVDTVLETNEENEEDRKESEVETMTTIKTMSKKRKRNESFKRRTNMENVRIDRKHLQEERISVEREKHSIL</sequence>
<dbReference type="EMBL" id="OU898284">
    <property type="protein sequence ID" value="CAG9840702.1"/>
    <property type="molecule type" value="Genomic_DNA"/>
</dbReference>
<name>A0A9N9TD34_DIABA</name>
<keyword evidence="3" id="KW-1185">Reference proteome</keyword>
<dbReference type="AlphaFoldDB" id="A0A9N9TD34"/>
<dbReference type="Pfam" id="PF13837">
    <property type="entry name" value="Myb_DNA-bind_4"/>
    <property type="match status" value="1"/>
</dbReference>
<dbReference type="InterPro" id="IPR001005">
    <property type="entry name" value="SANT/Myb"/>
</dbReference>
<dbReference type="Proteomes" id="UP001153709">
    <property type="component" value="Chromosome 9"/>
</dbReference>
<organism evidence="2 3">
    <name type="scientific">Diabrotica balteata</name>
    <name type="common">Banded cucumber beetle</name>
    <dbReference type="NCBI Taxonomy" id="107213"/>
    <lineage>
        <taxon>Eukaryota</taxon>
        <taxon>Metazoa</taxon>
        <taxon>Ecdysozoa</taxon>
        <taxon>Arthropoda</taxon>
        <taxon>Hexapoda</taxon>
        <taxon>Insecta</taxon>
        <taxon>Pterygota</taxon>
        <taxon>Neoptera</taxon>
        <taxon>Endopterygota</taxon>
        <taxon>Coleoptera</taxon>
        <taxon>Polyphaga</taxon>
        <taxon>Cucujiformia</taxon>
        <taxon>Chrysomeloidea</taxon>
        <taxon>Chrysomelidae</taxon>
        <taxon>Galerucinae</taxon>
        <taxon>Diabroticina</taxon>
        <taxon>Diabroticites</taxon>
        <taxon>Diabrotica</taxon>
    </lineage>
</organism>
<feature type="domain" description="Myb-like" evidence="1">
    <location>
        <begin position="22"/>
        <end position="88"/>
    </location>
</feature>
<dbReference type="PROSITE" id="PS50090">
    <property type="entry name" value="MYB_LIKE"/>
    <property type="match status" value="1"/>
</dbReference>
<evidence type="ECO:0000313" key="2">
    <source>
        <dbReference type="EMBL" id="CAG9840702.1"/>
    </source>
</evidence>
<protein>
    <recommendedName>
        <fullName evidence="1">Myb-like domain-containing protein</fullName>
    </recommendedName>
</protein>
<gene>
    <name evidence="2" type="ORF">DIABBA_LOCUS13326</name>
</gene>
<evidence type="ECO:0000259" key="1">
    <source>
        <dbReference type="PROSITE" id="PS50090"/>
    </source>
</evidence>
<reference evidence="2" key="1">
    <citation type="submission" date="2022-01" db="EMBL/GenBank/DDBJ databases">
        <authorList>
            <person name="King R."/>
        </authorList>
    </citation>
    <scope>NUCLEOTIDE SEQUENCE</scope>
</reference>
<proteinExistence type="predicted"/>
<accession>A0A9N9TD34</accession>
<dbReference type="OrthoDB" id="10065625at2759"/>
<evidence type="ECO:0000313" key="3">
    <source>
        <dbReference type="Proteomes" id="UP001153709"/>
    </source>
</evidence>
<dbReference type="InterPro" id="IPR044822">
    <property type="entry name" value="Myb_DNA-bind_4"/>
</dbReference>
<dbReference type="Gene3D" id="1.10.10.60">
    <property type="entry name" value="Homeodomain-like"/>
    <property type="match status" value="1"/>
</dbReference>